<dbReference type="Proteomes" id="UP001566132">
    <property type="component" value="Unassembled WGS sequence"/>
</dbReference>
<keyword evidence="6" id="KW-1015">Disulfide bond</keyword>
<evidence type="ECO:0000256" key="1">
    <source>
        <dbReference type="ARBA" id="ARBA00000032"/>
    </source>
</evidence>
<evidence type="ECO:0000313" key="10">
    <source>
        <dbReference type="Proteomes" id="UP001566132"/>
    </source>
</evidence>
<sequence>MNLTITMKWALLPVVLVLVLNLPKSTSGTSTLKLAHVIFRHGNRNPEKGSIWPGNSYDDESYYPEGPGQLTNKGKLTEYNLGKFLRKRWDSFLGDIWNINIQDFRSTGVNRTKMSGVTVMAGLWPPKGSNVWNAKLLWQPIPYNYESTDNDPLLYGFGCPSIGSSLVEVFNDPEISSYLNTKYADAIKIVSENTGVLNPSTDTLISYFDVMKVQEDLGFKLDSWVEQVYPEPLNSLAVEYYNILTNTTRSKQIFSGNFLKKILADTKSFIDGTLSPSSRKLFVYSAHDINIGTILTSLNAYTLKYTPPYGATIIFELHQILGIYGFKLFYVDYTFGSPHPLSIPGCSHFCPFDYFRTLINDIIPTTDGCNDV</sequence>
<evidence type="ECO:0000256" key="6">
    <source>
        <dbReference type="ARBA" id="ARBA00023157"/>
    </source>
</evidence>
<dbReference type="PROSITE" id="PS00616">
    <property type="entry name" value="HIS_ACID_PHOSPHAT_1"/>
    <property type="match status" value="1"/>
</dbReference>
<dbReference type="Gene3D" id="3.40.50.1240">
    <property type="entry name" value="Phosphoglycerate mutase-like"/>
    <property type="match status" value="1"/>
</dbReference>
<dbReference type="AlphaFoldDB" id="A0ABD1E7U6"/>
<dbReference type="InterPro" id="IPR000560">
    <property type="entry name" value="His_Pase_clade-2"/>
</dbReference>
<dbReference type="GO" id="GO:0003993">
    <property type="term" value="F:acid phosphatase activity"/>
    <property type="evidence" value="ECO:0007669"/>
    <property type="project" value="UniProtKB-EC"/>
</dbReference>
<evidence type="ECO:0000256" key="4">
    <source>
        <dbReference type="ARBA" id="ARBA00022729"/>
    </source>
</evidence>
<dbReference type="InterPro" id="IPR033379">
    <property type="entry name" value="Acid_Pase_AS"/>
</dbReference>
<comment type="caution">
    <text evidence="9">The sequence shown here is derived from an EMBL/GenBank/DDBJ whole genome shotgun (WGS) entry which is preliminary data.</text>
</comment>
<proteinExistence type="inferred from homology"/>
<dbReference type="EMBL" id="JBDJPC010000010">
    <property type="protein sequence ID" value="KAL1490655.1"/>
    <property type="molecule type" value="Genomic_DNA"/>
</dbReference>
<dbReference type="InterPro" id="IPR050645">
    <property type="entry name" value="Histidine_acid_phosphatase"/>
</dbReference>
<dbReference type="Pfam" id="PF00328">
    <property type="entry name" value="His_Phos_2"/>
    <property type="match status" value="1"/>
</dbReference>
<evidence type="ECO:0000256" key="7">
    <source>
        <dbReference type="ARBA" id="ARBA00023180"/>
    </source>
</evidence>
<accession>A0ABD1E7U6</accession>
<dbReference type="EC" id="3.1.3.2" evidence="3"/>
<protein>
    <recommendedName>
        <fullName evidence="3">acid phosphatase</fullName>
        <ecNumber evidence="3">3.1.3.2</ecNumber>
    </recommendedName>
</protein>
<gene>
    <name evidence="9" type="ORF">ABEB36_013314</name>
</gene>
<keyword evidence="10" id="KW-1185">Reference proteome</keyword>
<dbReference type="PANTHER" id="PTHR11567">
    <property type="entry name" value="ACID PHOSPHATASE-RELATED"/>
    <property type="match status" value="1"/>
</dbReference>
<reference evidence="9 10" key="1">
    <citation type="submission" date="2024-05" db="EMBL/GenBank/DDBJ databases">
        <title>Genetic variation in Jamaican populations of the coffee berry borer (Hypothenemus hampei).</title>
        <authorList>
            <person name="Errbii M."/>
            <person name="Myrie A."/>
        </authorList>
    </citation>
    <scope>NUCLEOTIDE SEQUENCE [LARGE SCALE GENOMIC DNA]</scope>
    <source>
        <strain evidence="9">JA-Hopewell-2020-01-JO</strain>
        <tissue evidence="9">Whole body</tissue>
    </source>
</reference>
<organism evidence="9 10">
    <name type="scientific">Hypothenemus hampei</name>
    <name type="common">Coffee berry borer</name>
    <dbReference type="NCBI Taxonomy" id="57062"/>
    <lineage>
        <taxon>Eukaryota</taxon>
        <taxon>Metazoa</taxon>
        <taxon>Ecdysozoa</taxon>
        <taxon>Arthropoda</taxon>
        <taxon>Hexapoda</taxon>
        <taxon>Insecta</taxon>
        <taxon>Pterygota</taxon>
        <taxon>Neoptera</taxon>
        <taxon>Endopterygota</taxon>
        <taxon>Coleoptera</taxon>
        <taxon>Polyphaga</taxon>
        <taxon>Cucujiformia</taxon>
        <taxon>Curculionidae</taxon>
        <taxon>Scolytinae</taxon>
        <taxon>Hypothenemus</taxon>
    </lineage>
</organism>
<dbReference type="InterPro" id="IPR029033">
    <property type="entry name" value="His_PPase_superfam"/>
</dbReference>
<evidence type="ECO:0000313" key="9">
    <source>
        <dbReference type="EMBL" id="KAL1490655.1"/>
    </source>
</evidence>
<evidence type="ECO:0000256" key="5">
    <source>
        <dbReference type="ARBA" id="ARBA00022801"/>
    </source>
</evidence>
<comment type="similarity">
    <text evidence="2">Belongs to the histidine acid phosphatase family.</text>
</comment>
<name>A0ABD1E7U6_HYPHA</name>
<keyword evidence="4 8" id="KW-0732">Signal</keyword>
<feature type="signal peptide" evidence="8">
    <location>
        <begin position="1"/>
        <end position="28"/>
    </location>
</feature>
<comment type="catalytic activity">
    <reaction evidence="1">
        <text>a phosphate monoester + H2O = an alcohol + phosphate</text>
        <dbReference type="Rhea" id="RHEA:15017"/>
        <dbReference type="ChEBI" id="CHEBI:15377"/>
        <dbReference type="ChEBI" id="CHEBI:30879"/>
        <dbReference type="ChEBI" id="CHEBI:43474"/>
        <dbReference type="ChEBI" id="CHEBI:67140"/>
        <dbReference type="EC" id="3.1.3.2"/>
    </reaction>
</comment>
<dbReference type="PANTHER" id="PTHR11567:SF211">
    <property type="entry name" value="PROSTATIC ACID PHOSPHATASE"/>
    <property type="match status" value="1"/>
</dbReference>
<feature type="chain" id="PRO_5044791778" description="acid phosphatase" evidence="8">
    <location>
        <begin position="29"/>
        <end position="372"/>
    </location>
</feature>
<dbReference type="CDD" id="cd07061">
    <property type="entry name" value="HP_HAP_like"/>
    <property type="match status" value="1"/>
</dbReference>
<keyword evidence="7" id="KW-0325">Glycoprotein</keyword>
<keyword evidence="5" id="KW-0378">Hydrolase</keyword>
<evidence type="ECO:0000256" key="3">
    <source>
        <dbReference type="ARBA" id="ARBA00012646"/>
    </source>
</evidence>
<evidence type="ECO:0000256" key="8">
    <source>
        <dbReference type="SAM" id="SignalP"/>
    </source>
</evidence>
<dbReference type="SUPFAM" id="SSF53254">
    <property type="entry name" value="Phosphoglycerate mutase-like"/>
    <property type="match status" value="1"/>
</dbReference>
<evidence type="ECO:0000256" key="2">
    <source>
        <dbReference type="ARBA" id="ARBA00005375"/>
    </source>
</evidence>